<organism evidence="3 5">
    <name type="scientific">Rotaria socialis</name>
    <dbReference type="NCBI Taxonomy" id="392032"/>
    <lineage>
        <taxon>Eukaryota</taxon>
        <taxon>Metazoa</taxon>
        <taxon>Spiralia</taxon>
        <taxon>Gnathifera</taxon>
        <taxon>Rotifera</taxon>
        <taxon>Eurotatoria</taxon>
        <taxon>Bdelloidea</taxon>
        <taxon>Philodinida</taxon>
        <taxon>Philodinidae</taxon>
        <taxon>Rotaria</taxon>
    </lineage>
</organism>
<dbReference type="AlphaFoldDB" id="A0A817VLN6"/>
<reference evidence="3" key="1">
    <citation type="submission" date="2021-02" db="EMBL/GenBank/DDBJ databases">
        <authorList>
            <person name="Nowell W R."/>
        </authorList>
    </citation>
    <scope>NUCLEOTIDE SEQUENCE</scope>
</reference>
<sequence>MTSSTTIIFVLMISSFFVATINAEPLSMDPDLFLKALIKTFQTPISSGGDNAQLSVDIILANDVFNLDDVLRLFIQQYLLALYNNRYHLMPSDWETEYPAYSKIITEVNNILDLMGRRKLSEISVKDIRPLIKSLTPMAFKDLRRILKTLDDRAKEEEEKEEEEATKAASSNDDEL</sequence>
<dbReference type="EMBL" id="CAJNYV010000111">
    <property type="protein sequence ID" value="CAF3343048.1"/>
    <property type="molecule type" value="Genomic_DNA"/>
</dbReference>
<comment type="caution">
    <text evidence="3">The sequence shown here is derived from an EMBL/GenBank/DDBJ whole genome shotgun (WGS) entry which is preliminary data.</text>
</comment>
<feature type="chain" id="PRO_5035614372" evidence="2">
    <location>
        <begin position="24"/>
        <end position="176"/>
    </location>
</feature>
<dbReference type="Proteomes" id="UP000663838">
    <property type="component" value="Unassembled WGS sequence"/>
</dbReference>
<dbReference type="Proteomes" id="UP000663865">
    <property type="component" value="Unassembled WGS sequence"/>
</dbReference>
<proteinExistence type="predicted"/>
<evidence type="ECO:0000256" key="1">
    <source>
        <dbReference type="SAM" id="MobiDB-lite"/>
    </source>
</evidence>
<evidence type="ECO:0000256" key="2">
    <source>
        <dbReference type="SAM" id="SignalP"/>
    </source>
</evidence>
<gene>
    <name evidence="3" type="ORF">KIK155_LOCUS2895</name>
    <name evidence="4" type="ORF">TOA249_LOCUS5631</name>
</gene>
<evidence type="ECO:0000313" key="5">
    <source>
        <dbReference type="Proteomes" id="UP000663865"/>
    </source>
</evidence>
<protein>
    <submittedName>
        <fullName evidence="3">Uncharacterized protein</fullName>
    </submittedName>
</protein>
<feature type="region of interest" description="Disordered" evidence="1">
    <location>
        <begin position="153"/>
        <end position="176"/>
    </location>
</feature>
<evidence type="ECO:0000313" key="3">
    <source>
        <dbReference type="EMBL" id="CAF3343048.1"/>
    </source>
</evidence>
<feature type="signal peptide" evidence="2">
    <location>
        <begin position="1"/>
        <end position="23"/>
    </location>
</feature>
<evidence type="ECO:0000313" key="4">
    <source>
        <dbReference type="EMBL" id="CAF4529624.1"/>
    </source>
</evidence>
<accession>A0A817VLN6</accession>
<dbReference type="EMBL" id="CAJOBS010000230">
    <property type="protein sequence ID" value="CAF4529624.1"/>
    <property type="molecule type" value="Genomic_DNA"/>
</dbReference>
<keyword evidence="2" id="KW-0732">Signal</keyword>
<name>A0A817VLN6_9BILA</name>